<dbReference type="AlphaFoldDB" id="A0A1Y1Z4K6"/>
<dbReference type="EMBL" id="MCOG01000455">
    <property type="protein sequence ID" value="ORY05044.1"/>
    <property type="molecule type" value="Genomic_DNA"/>
</dbReference>
<name>A0A1Y1Z4K6_9FUNG</name>
<evidence type="ECO:0000313" key="3">
    <source>
        <dbReference type="Proteomes" id="UP000193920"/>
    </source>
</evidence>
<accession>A0A1Y1Z4K6</accession>
<evidence type="ECO:0000256" key="1">
    <source>
        <dbReference type="SAM" id="MobiDB-lite"/>
    </source>
</evidence>
<protein>
    <submittedName>
        <fullName evidence="2">Uncharacterized protein</fullName>
    </submittedName>
</protein>
<sequence>MDNLREKNYKIGNTNSGKFETNSNIIITKEENKNSFTGNTDIKKNQNNNMEINITINIKTIDNNENINSNSKKNKDNNDIIENSGKKSNKRNSNKNIKEVINNCEYLKVEIINNRTNKFLTPSLVIESKVIINKNSKINNIQIIPNDNKNKQFTNKVYSVNNNIYIKERKIINKNSPIDESSKVVNVGSDKKIKINKIKNNIKIPPIGIQNIVMLLYK</sequence>
<reference evidence="2 3" key="1">
    <citation type="submission" date="2016-08" db="EMBL/GenBank/DDBJ databases">
        <title>A Parts List for Fungal Cellulosomes Revealed by Comparative Genomics.</title>
        <authorList>
            <consortium name="DOE Joint Genome Institute"/>
            <person name="Haitjema C.H."/>
            <person name="Gilmore S.P."/>
            <person name="Henske J.K."/>
            <person name="Solomon K.V."/>
            <person name="De Groot R."/>
            <person name="Kuo A."/>
            <person name="Mondo S.J."/>
            <person name="Salamov A.A."/>
            <person name="Labutti K."/>
            <person name="Zhao Z."/>
            <person name="Chiniquy J."/>
            <person name="Barry K."/>
            <person name="Brewer H.M."/>
            <person name="Purvine S.O."/>
            <person name="Wright A.T."/>
            <person name="Boxma B."/>
            <person name="Van Alen T."/>
            <person name="Hackstein J.H."/>
            <person name="Baker S.E."/>
            <person name="Grigoriev I.V."/>
            <person name="O'Malley M.A."/>
        </authorList>
    </citation>
    <scope>NUCLEOTIDE SEQUENCE [LARGE SCALE GENOMIC DNA]</scope>
    <source>
        <strain evidence="2 3">G1</strain>
    </source>
</reference>
<organism evidence="2 3">
    <name type="scientific">Neocallimastix californiae</name>
    <dbReference type="NCBI Taxonomy" id="1754190"/>
    <lineage>
        <taxon>Eukaryota</taxon>
        <taxon>Fungi</taxon>
        <taxon>Fungi incertae sedis</taxon>
        <taxon>Chytridiomycota</taxon>
        <taxon>Chytridiomycota incertae sedis</taxon>
        <taxon>Neocallimastigomycetes</taxon>
        <taxon>Neocallimastigales</taxon>
        <taxon>Neocallimastigaceae</taxon>
        <taxon>Neocallimastix</taxon>
    </lineage>
</organism>
<comment type="caution">
    <text evidence="2">The sequence shown here is derived from an EMBL/GenBank/DDBJ whole genome shotgun (WGS) entry which is preliminary data.</text>
</comment>
<feature type="region of interest" description="Disordered" evidence="1">
    <location>
        <begin position="64"/>
        <end position="94"/>
    </location>
</feature>
<evidence type="ECO:0000313" key="2">
    <source>
        <dbReference type="EMBL" id="ORY05044.1"/>
    </source>
</evidence>
<gene>
    <name evidence="2" type="ORF">LY90DRAFT_519373</name>
</gene>
<dbReference type="Proteomes" id="UP000193920">
    <property type="component" value="Unassembled WGS sequence"/>
</dbReference>
<keyword evidence="3" id="KW-1185">Reference proteome</keyword>
<proteinExistence type="predicted"/>